<dbReference type="OrthoDB" id="693522at2759"/>
<feature type="coiled-coil region" evidence="1">
    <location>
        <begin position="345"/>
        <end position="379"/>
    </location>
</feature>
<protein>
    <submittedName>
        <fullName evidence="5">Uncharacterized protein LOC109703903</fullName>
    </submittedName>
</protein>
<dbReference type="AlphaFoldDB" id="A0A6P5EAK2"/>
<dbReference type="Pfam" id="PF03004">
    <property type="entry name" value="Transposase_24"/>
    <property type="match status" value="1"/>
</dbReference>
<feature type="region of interest" description="Disordered" evidence="2">
    <location>
        <begin position="417"/>
        <end position="446"/>
    </location>
</feature>
<dbReference type="PANTHER" id="PTHR33144:SF46">
    <property type="entry name" value="OS04G0610000 PROTEIN"/>
    <property type="match status" value="1"/>
</dbReference>
<dbReference type="Pfam" id="PF03017">
    <property type="entry name" value="Transposase_23"/>
    <property type="match status" value="1"/>
</dbReference>
<dbReference type="GeneID" id="109703903"/>
<evidence type="ECO:0000259" key="3">
    <source>
        <dbReference type="Pfam" id="PF03017"/>
    </source>
</evidence>
<name>A0A6P5EAK2_ANACO</name>
<dbReference type="InterPro" id="IPR004264">
    <property type="entry name" value="Transposase_23"/>
</dbReference>
<dbReference type="InterPro" id="IPR004252">
    <property type="entry name" value="Probable_transposase_24"/>
</dbReference>
<feature type="compositionally biased region" description="Polar residues" evidence="2">
    <location>
        <begin position="13"/>
        <end position="22"/>
    </location>
</feature>
<reference evidence="4" key="1">
    <citation type="journal article" date="2015" name="Nat. Genet.">
        <title>The pineapple genome and the evolution of CAM photosynthesis.</title>
        <authorList>
            <person name="Ming R."/>
            <person name="VanBuren R."/>
            <person name="Wai C.M."/>
            <person name="Tang H."/>
            <person name="Schatz M.C."/>
            <person name="Bowers J.E."/>
            <person name="Lyons E."/>
            <person name="Wang M.L."/>
            <person name="Chen J."/>
            <person name="Biggers E."/>
            <person name="Zhang J."/>
            <person name="Huang L."/>
            <person name="Zhang L."/>
            <person name="Miao W."/>
            <person name="Zhang J."/>
            <person name="Ye Z."/>
            <person name="Miao C."/>
            <person name="Lin Z."/>
            <person name="Wang H."/>
            <person name="Zhou H."/>
            <person name="Yim W.C."/>
            <person name="Priest H.D."/>
            <person name="Zheng C."/>
            <person name="Woodhouse M."/>
            <person name="Edger P.P."/>
            <person name="Guyot R."/>
            <person name="Guo H.B."/>
            <person name="Guo H."/>
            <person name="Zheng G."/>
            <person name="Singh R."/>
            <person name="Sharma A."/>
            <person name="Min X."/>
            <person name="Zheng Y."/>
            <person name="Lee H."/>
            <person name="Gurtowski J."/>
            <person name="Sedlazeck F.J."/>
            <person name="Harkess A."/>
            <person name="McKain M.R."/>
            <person name="Liao Z."/>
            <person name="Fang J."/>
            <person name="Liu J."/>
            <person name="Zhang X."/>
            <person name="Zhang Q."/>
            <person name="Hu W."/>
            <person name="Qin Y."/>
            <person name="Wang K."/>
            <person name="Chen L.Y."/>
            <person name="Shirley N."/>
            <person name="Lin Y.R."/>
            <person name="Liu L.Y."/>
            <person name="Hernandez A.G."/>
            <person name="Wright C.L."/>
            <person name="Bulone V."/>
            <person name="Tuskan G.A."/>
            <person name="Heath K."/>
            <person name="Zee F."/>
            <person name="Moore P.H."/>
            <person name="Sunkar R."/>
            <person name="Leebens-Mack J.H."/>
            <person name="Mockler T."/>
            <person name="Bennetzen J.L."/>
            <person name="Freeling M."/>
            <person name="Sankoff D."/>
            <person name="Paterson A.H."/>
            <person name="Zhu X."/>
            <person name="Yang X."/>
            <person name="Smith J.A."/>
            <person name="Cushman J.C."/>
            <person name="Paull R.E."/>
            <person name="Yu Q."/>
        </authorList>
    </citation>
    <scope>NUCLEOTIDE SEQUENCE [LARGE SCALE GENOMIC DNA]</scope>
    <source>
        <strain evidence="4">cv. F153</strain>
    </source>
</reference>
<gene>
    <name evidence="5" type="primary">LOC109703903</name>
</gene>
<evidence type="ECO:0000256" key="2">
    <source>
        <dbReference type="SAM" id="MobiDB-lite"/>
    </source>
</evidence>
<feature type="compositionally biased region" description="Polar residues" evidence="2">
    <location>
        <begin position="229"/>
        <end position="241"/>
    </location>
</feature>
<reference evidence="5" key="2">
    <citation type="submission" date="2025-08" db="UniProtKB">
        <authorList>
            <consortium name="RefSeq"/>
        </authorList>
    </citation>
    <scope>IDENTIFICATION</scope>
    <source>
        <tissue evidence="5">Leaf</tissue>
    </source>
</reference>
<feature type="region of interest" description="Disordered" evidence="2">
    <location>
        <begin position="1"/>
        <end position="81"/>
    </location>
</feature>
<evidence type="ECO:0000313" key="4">
    <source>
        <dbReference type="Proteomes" id="UP000515123"/>
    </source>
</evidence>
<evidence type="ECO:0000313" key="5">
    <source>
        <dbReference type="RefSeq" id="XP_020080226.1"/>
    </source>
</evidence>
<dbReference type="PANTHER" id="PTHR33144">
    <property type="entry name" value="OS10G0409366 PROTEIN-RELATED"/>
    <property type="match status" value="1"/>
</dbReference>
<feature type="region of interest" description="Disordered" evidence="2">
    <location>
        <begin position="221"/>
        <end position="252"/>
    </location>
</feature>
<dbReference type="RefSeq" id="XP_020080226.1">
    <property type="nucleotide sequence ID" value="XM_020224637.1"/>
</dbReference>
<keyword evidence="4" id="KW-1185">Reference proteome</keyword>
<proteinExistence type="predicted"/>
<feature type="domain" description="Transposase Tnp1/En/Spm-like" evidence="3">
    <location>
        <begin position="455"/>
        <end position="513"/>
    </location>
</feature>
<keyword evidence="1" id="KW-0175">Coiled coil</keyword>
<feature type="compositionally biased region" description="Acidic residues" evidence="2">
    <location>
        <begin position="52"/>
        <end position="70"/>
    </location>
</feature>
<evidence type="ECO:0000256" key="1">
    <source>
        <dbReference type="SAM" id="Coils"/>
    </source>
</evidence>
<sequence length="543" mass="62347">MARTRFHPGRSTIGPSNATNTLGGPIQEDIPSSNHSLRQSGGHIQENPFDLGIDDDNQFSSDDEQPEENMDSSKKSRNGRGLTRMHKIWARRDGDQLALTFNEFDQPIGDEAAQFTNFLGTIARSGNEAPLTYKDWRHMPLDNKKIMWNIVKLKYNLGDDNWPWVMKALGKKWKDFKSGLKKKHYDAHNTYEDRLADRDSRVLPEQWRQLVEYWDSEEGQTRSFRSKSNRSQQITTHTAGSRSFARIREEKRKEKGLVPTRAELFKITHVHKNGDPMNEECAKKIREIDMKTKNQPDIAKKGAKEVNDLFSEIFGKEKHGRVRGLGLGPAPTHIWTDAPSPAACIRMATEVRKKAEEETKEMKERMMVMETQLAEMKAMMTAMLQHKSTDFHHSNYTPTNPMDGRQNIVDANNPKDALEREARSSSSSHEFQSYQVHQAKKKRVRYEPETEGAQEVLLMSVGQPHRPVARGLLFSKDPSTIVGGDKLGQQYWEIYIEVVMIPTESLIRSYHGMTRSYHGMTKIRDAARKSIAWPSYLVKPVRR</sequence>
<accession>A0A6P5EAK2</accession>
<feature type="compositionally biased region" description="Polar residues" evidence="2">
    <location>
        <begin position="30"/>
        <end position="39"/>
    </location>
</feature>
<dbReference type="Proteomes" id="UP000515123">
    <property type="component" value="Unplaced"/>
</dbReference>
<organism evidence="4 5">
    <name type="scientific">Ananas comosus</name>
    <name type="common">Pineapple</name>
    <name type="synonym">Ananas ananas</name>
    <dbReference type="NCBI Taxonomy" id="4615"/>
    <lineage>
        <taxon>Eukaryota</taxon>
        <taxon>Viridiplantae</taxon>
        <taxon>Streptophyta</taxon>
        <taxon>Embryophyta</taxon>
        <taxon>Tracheophyta</taxon>
        <taxon>Spermatophyta</taxon>
        <taxon>Magnoliopsida</taxon>
        <taxon>Liliopsida</taxon>
        <taxon>Poales</taxon>
        <taxon>Bromeliaceae</taxon>
        <taxon>Bromelioideae</taxon>
        <taxon>Ananas</taxon>
    </lineage>
</organism>